<dbReference type="GO" id="GO:0008270">
    <property type="term" value="F:zinc ion binding"/>
    <property type="evidence" value="ECO:0007669"/>
    <property type="project" value="UniProtKB-KW"/>
</dbReference>
<dbReference type="PANTHER" id="PTHR46481">
    <property type="entry name" value="ZINC FINGER BED DOMAIN-CONTAINING PROTEIN 4"/>
    <property type="match status" value="1"/>
</dbReference>
<keyword evidence="4" id="KW-0862">Zinc</keyword>
<comment type="caution">
    <text evidence="8">The sequence shown here is derived from an EMBL/GenBank/DDBJ whole genome shotgun (WGS) entry which is preliminary data.</text>
</comment>
<proteinExistence type="predicted"/>
<evidence type="ECO:0000256" key="3">
    <source>
        <dbReference type="ARBA" id="ARBA00022771"/>
    </source>
</evidence>
<evidence type="ECO:0000256" key="4">
    <source>
        <dbReference type="ARBA" id="ARBA00022833"/>
    </source>
</evidence>
<dbReference type="InterPro" id="IPR012337">
    <property type="entry name" value="RNaseH-like_sf"/>
</dbReference>
<dbReference type="SUPFAM" id="SSF53098">
    <property type="entry name" value="Ribonuclease H-like"/>
    <property type="match status" value="1"/>
</dbReference>
<dbReference type="Proteomes" id="UP000789396">
    <property type="component" value="Unassembled WGS sequence"/>
</dbReference>
<evidence type="ECO:0000256" key="1">
    <source>
        <dbReference type="ARBA" id="ARBA00004123"/>
    </source>
</evidence>
<keyword evidence="2" id="KW-0479">Metal-binding</keyword>
<evidence type="ECO:0000256" key="5">
    <source>
        <dbReference type="ARBA" id="ARBA00023242"/>
    </source>
</evidence>
<organism evidence="8 9">
    <name type="scientific">Racocetra fulgida</name>
    <dbReference type="NCBI Taxonomy" id="60492"/>
    <lineage>
        <taxon>Eukaryota</taxon>
        <taxon>Fungi</taxon>
        <taxon>Fungi incertae sedis</taxon>
        <taxon>Mucoromycota</taxon>
        <taxon>Glomeromycotina</taxon>
        <taxon>Glomeromycetes</taxon>
        <taxon>Diversisporales</taxon>
        <taxon>Gigasporaceae</taxon>
        <taxon>Racocetra</taxon>
    </lineage>
</organism>
<dbReference type="SUPFAM" id="SSF140996">
    <property type="entry name" value="Hermes dimerisation domain"/>
    <property type="match status" value="1"/>
</dbReference>
<comment type="subcellular location">
    <subcellularLocation>
        <location evidence="1">Nucleus</location>
    </subcellularLocation>
</comment>
<dbReference type="EMBL" id="CAJVPZ010003576">
    <property type="protein sequence ID" value="CAG8532402.1"/>
    <property type="molecule type" value="Genomic_DNA"/>
</dbReference>
<dbReference type="PANTHER" id="PTHR46481:SF10">
    <property type="entry name" value="ZINC FINGER BED DOMAIN-CONTAINING PROTEIN 39"/>
    <property type="match status" value="1"/>
</dbReference>
<feature type="compositionally biased region" description="Polar residues" evidence="6">
    <location>
        <begin position="27"/>
        <end position="70"/>
    </location>
</feature>
<evidence type="ECO:0000313" key="8">
    <source>
        <dbReference type="EMBL" id="CAG8532402.1"/>
    </source>
</evidence>
<evidence type="ECO:0000256" key="6">
    <source>
        <dbReference type="SAM" id="MobiDB-lite"/>
    </source>
</evidence>
<keyword evidence="3" id="KW-0863">Zinc-finger</keyword>
<reference evidence="8" key="1">
    <citation type="submission" date="2021-06" db="EMBL/GenBank/DDBJ databases">
        <authorList>
            <person name="Kallberg Y."/>
            <person name="Tangrot J."/>
            <person name="Rosling A."/>
        </authorList>
    </citation>
    <scope>NUCLEOTIDE SEQUENCE</scope>
    <source>
        <strain evidence="8">IN212</strain>
    </source>
</reference>
<protein>
    <submittedName>
        <fullName evidence="8">1256_t:CDS:1</fullName>
    </submittedName>
</protein>
<name>A0A9N9FGZ9_9GLOM</name>
<keyword evidence="7" id="KW-0812">Transmembrane</keyword>
<feature type="transmembrane region" description="Helical" evidence="7">
    <location>
        <begin position="498"/>
        <end position="516"/>
    </location>
</feature>
<feature type="region of interest" description="Disordered" evidence="6">
    <location>
        <begin position="24"/>
        <end position="74"/>
    </location>
</feature>
<keyword evidence="5" id="KW-0539">Nucleus</keyword>
<keyword evidence="9" id="KW-1185">Reference proteome</keyword>
<accession>A0A9N9FGZ9</accession>
<keyword evidence="7" id="KW-1133">Transmembrane helix</keyword>
<sequence>MRTSKSEILQDVSKVVARKSKFKKSKLISTKNTSQPIENISSQPIESTSSQPIENTSSQPIENISSQQTISKRKAKKQIQVVSDNDSFDYSYSADEVFDNIFDIENSDDTIQNLETSMITTPFTNIPSSSTNLNNFSSQSISKNTSKKLRKIDKTIFQLNTETGNMIQHLLTIHQMNEISESQQVLLIIQPDRQQDLTFDLIDWIIDDMQPFLVTKNKKYRKLINILYPDYKISAISTIKNIIFKAVQYTEEKLKQLFSSTLISASFTTDEWTSNHKPFIGITIHWISEDFKLHQVLLALEKNPYPHKALNIFQKLKSILEKFKVEDKIIAGVTDNASNIPLQDVSTRWNSFLFVIQPINDIIKILEKFANATKLLSENYYPTLLFTYPIICELFKYLELVKRTIHTSQAKLLQSAIYESMNEKWNNQNDIGIIAAFFDPRFKLLKFTNSEKADLIMEFIKSKLLDLERLDNINEDPENLISKNNSTLSEFFGEDMKLLYQHLIIILNLIHILNYYNSYIIKK</sequence>
<evidence type="ECO:0000256" key="2">
    <source>
        <dbReference type="ARBA" id="ARBA00022723"/>
    </source>
</evidence>
<gene>
    <name evidence="8" type="ORF">RFULGI_LOCUS3851</name>
</gene>
<evidence type="ECO:0000313" key="9">
    <source>
        <dbReference type="Proteomes" id="UP000789396"/>
    </source>
</evidence>
<evidence type="ECO:0000256" key="7">
    <source>
        <dbReference type="SAM" id="Phobius"/>
    </source>
</evidence>
<keyword evidence="7" id="KW-0472">Membrane</keyword>
<dbReference type="InterPro" id="IPR052035">
    <property type="entry name" value="ZnF_BED_domain_contain"/>
</dbReference>
<dbReference type="AlphaFoldDB" id="A0A9N9FGZ9"/>
<dbReference type="OrthoDB" id="2433088at2759"/>
<dbReference type="GO" id="GO:0005634">
    <property type="term" value="C:nucleus"/>
    <property type="evidence" value="ECO:0007669"/>
    <property type="project" value="UniProtKB-SubCell"/>
</dbReference>